<reference evidence="4" key="1">
    <citation type="submission" date="2017-02" db="EMBL/GenBank/DDBJ databases">
        <authorList>
            <person name="Varghese N."/>
            <person name="Submissions S."/>
        </authorList>
    </citation>
    <scope>NUCLEOTIDE SEQUENCE [LARGE SCALE GENOMIC DNA]</scope>
    <source>
        <strain evidence="4">ATCC 25662</strain>
    </source>
</reference>
<name>A0A1T4P247_9FIRM</name>
<dbReference type="Gene3D" id="3.30.10.20">
    <property type="match status" value="3"/>
</dbReference>
<dbReference type="SUPFAM" id="SSF54184">
    <property type="entry name" value="Penicillin-binding protein 2x (pbp-2x), c-terminal domain"/>
    <property type="match status" value="1"/>
</dbReference>
<evidence type="ECO:0000256" key="1">
    <source>
        <dbReference type="SAM" id="Phobius"/>
    </source>
</evidence>
<dbReference type="InterPro" id="IPR005543">
    <property type="entry name" value="PASTA_dom"/>
</dbReference>
<keyword evidence="1" id="KW-0472">Membrane</keyword>
<evidence type="ECO:0000259" key="2">
    <source>
        <dbReference type="PROSITE" id="PS51178"/>
    </source>
</evidence>
<keyword evidence="4" id="KW-1185">Reference proteome</keyword>
<proteinExistence type="predicted"/>
<keyword evidence="1" id="KW-0812">Transmembrane</keyword>
<dbReference type="EMBL" id="FUWY01000005">
    <property type="protein sequence ID" value="SJZ85595.1"/>
    <property type="molecule type" value="Genomic_DNA"/>
</dbReference>
<keyword evidence="1" id="KW-1133">Transmembrane helix</keyword>
<protein>
    <submittedName>
        <fullName evidence="3">PASTA domain, binds beta-lactams</fullName>
    </submittedName>
</protein>
<feature type="transmembrane region" description="Helical" evidence="1">
    <location>
        <begin position="12"/>
        <end position="34"/>
    </location>
</feature>
<dbReference type="SMART" id="SM00740">
    <property type="entry name" value="PASTA"/>
    <property type="match status" value="5"/>
</dbReference>
<dbReference type="Proteomes" id="UP000243297">
    <property type="component" value="Unassembled WGS sequence"/>
</dbReference>
<dbReference type="CDD" id="cd06577">
    <property type="entry name" value="PASTA_pknB"/>
    <property type="match status" value="2"/>
</dbReference>
<dbReference type="PROSITE" id="PS51178">
    <property type="entry name" value="PASTA"/>
    <property type="match status" value="2"/>
</dbReference>
<dbReference type="Pfam" id="PF03793">
    <property type="entry name" value="PASTA"/>
    <property type="match status" value="2"/>
</dbReference>
<dbReference type="AlphaFoldDB" id="A0A1T4P247"/>
<dbReference type="STRING" id="118967.SAMN02745191_1848"/>
<evidence type="ECO:0000313" key="4">
    <source>
        <dbReference type="Proteomes" id="UP000243297"/>
    </source>
</evidence>
<organism evidence="3 4">
    <name type="scientific">Anaerorhabdus furcosa</name>
    <dbReference type="NCBI Taxonomy" id="118967"/>
    <lineage>
        <taxon>Bacteria</taxon>
        <taxon>Bacillati</taxon>
        <taxon>Bacillota</taxon>
        <taxon>Erysipelotrichia</taxon>
        <taxon>Erysipelotrichales</taxon>
        <taxon>Erysipelotrichaceae</taxon>
        <taxon>Anaerorhabdus</taxon>
    </lineage>
</organism>
<feature type="domain" description="PASTA" evidence="2">
    <location>
        <begin position="35"/>
        <end position="104"/>
    </location>
</feature>
<gene>
    <name evidence="3" type="ORF">SAMN02745191_1848</name>
</gene>
<dbReference type="RefSeq" id="WP_078712254.1">
    <property type="nucleotide sequence ID" value="NZ_FUWY01000005.1"/>
</dbReference>
<evidence type="ECO:0000313" key="3">
    <source>
        <dbReference type="EMBL" id="SJZ85595.1"/>
    </source>
</evidence>
<feature type="domain" description="PASTA" evidence="2">
    <location>
        <begin position="180"/>
        <end position="245"/>
    </location>
</feature>
<accession>A0A1T4P247</accession>
<sequence length="664" mass="71915">MNINFRDKKTIGLMVAAGILILLTIAIVAIFFLFPTKKIEIPDFTNKTKIDVDAWVVENDLTTDQVLFNYEFNESIIKDQVTSQSIVGGETLKKDDVLTITLSNGPDPDLIVTLPDFKDMTHDQIEAWFLENKFTDVTYEYIPDPKIKKDYFIKSNITEKEVRRSTPVLISISVGTESVGIEVTMPDFKDYTKANIQAWGKTNNITVTFKEEASETIASGKVISQDPKAGATTKTGGKITVTMSTGKGTAAVKFDGKTKKDVDAWAKTNNIKISYEETYDNKIANGTVISNTPNSGNMKSGATMTVKLSIGKPIIENYTNKSKDSFNAHIDSLNKKSANLKVTVTEVDSDKTPGTIIEQIINSKTVSSATTVDTGTTITIKVARLKSVNVESKAGASYDDFKKYVEGLGMKVGSKGTDRYSDYTSGYIVSNDTGSKTVGTSINYVLSRGKYDPDVSTFDGKSTADAKAIIDTANGIGAGWSITFSAPEQNTSVKSGLTFGCTKGSKTVTCKVSKGSPITVELKENMSETDFINYIKGLGLTASKVGSEYSETVGNGNIIRNQTGSNFWPGQTIEYVTSKGNDPANAKATFPNYSLSTLNGSTLDETKSKVKTALSPFANISFVTESTTTEDPRPNFMVLEISIAANTPDVLISTQVTVKILVKE</sequence>